<dbReference type="EMBL" id="JAODUO010004036">
    <property type="protein sequence ID" value="KAK2145035.1"/>
    <property type="molecule type" value="Genomic_DNA"/>
</dbReference>
<dbReference type="Proteomes" id="UP001209878">
    <property type="component" value="Unassembled WGS sequence"/>
</dbReference>
<keyword evidence="1" id="KW-0472">Membrane</keyword>
<gene>
    <name evidence="2" type="ORF">NP493_4030g00000</name>
</gene>
<reference evidence="2" key="1">
    <citation type="journal article" date="2023" name="Mol. Biol. Evol.">
        <title>Third-Generation Sequencing Reveals the Adaptive Role of the Epigenome in Three Deep-Sea Polychaetes.</title>
        <authorList>
            <person name="Perez M."/>
            <person name="Aroh O."/>
            <person name="Sun Y."/>
            <person name="Lan Y."/>
            <person name="Juniper S.K."/>
            <person name="Young C.R."/>
            <person name="Angers B."/>
            <person name="Qian P.Y."/>
        </authorList>
    </citation>
    <scope>NUCLEOTIDE SEQUENCE</scope>
    <source>
        <strain evidence="2">R07B-5</strain>
    </source>
</reference>
<keyword evidence="1" id="KW-1133">Transmembrane helix</keyword>
<keyword evidence="1" id="KW-0812">Transmembrane</keyword>
<sequence length="143" mass="16307">MTGIAQNTSLGLNEFSSGFVSVNQSSFLTPVDDVVSIFIHQADGQHIAQLVDNGTYVRMYITFGSQHSAHYPSINKTSVLFVSISFIVLMIISLAWLIFYYIQRFRYAHAKERLSHFQGMSELLCFPLDVVLYWKCTIWQGQI</sequence>
<protein>
    <submittedName>
        <fullName evidence="2">Uncharacterized protein</fullName>
    </submittedName>
</protein>
<accession>A0AAD9J302</accession>
<evidence type="ECO:0000256" key="1">
    <source>
        <dbReference type="SAM" id="Phobius"/>
    </source>
</evidence>
<evidence type="ECO:0000313" key="2">
    <source>
        <dbReference type="EMBL" id="KAK2145035.1"/>
    </source>
</evidence>
<feature type="transmembrane region" description="Helical" evidence="1">
    <location>
        <begin position="79"/>
        <end position="102"/>
    </location>
</feature>
<name>A0AAD9J302_RIDPI</name>
<proteinExistence type="predicted"/>
<dbReference type="AlphaFoldDB" id="A0AAD9J302"/>
<evidence type="ECO:0000313" key="3">
    <source>
        <dbReference type="Proteomes" id="UP001209878"/>
    </source>
</evidence>
<comment type="caution">
    <text evidence="2">The sequence shown here is derived from an EMBL/GenBank/DDBJ whole genome shotgun (WGS) entry which is preliminary data.</text>
</comment>
<dbReference type="Gene3D" id="3.50.30.30">
    <property type="match status" value="1"/>
</dbReference>
<keyword evidence="3" id="KW-1185">Reference proteome</keyword>
<organism evidence="2 3">
    <name type="scientific">Ridgeia piscesae</name>
    <name type="common">Tubeworm</name>
    <dbReference type="NCBI Taxonomy" id="27915"/>
    <lineage>
        <taxon>Eukaryota</taxon>
        <taxon>Metazoa</taxon>
        <taxon>Spiralia</taxon>
        <taxon>Lophotrochozoa</taxon>
        <taxon>Annelida</taxon>
        <taxon>Polychaeta</taxon>
        <taxon>Sedentaria</taxon>
        <taxon>Canalipalpata</taxon>
        <taxon>Sabellida</taxon>
        <taxon>Siboglinidae</taxon>
        <taxon>Ridgeia</taxon>
    </lineage>
</organism>